<reference evidence="4 6" key="2">
    <citation type="journal article" date="2013" name="Nature">
        <title>Insights into bilaterian evolution from three spiralian genomes.</title>
        <authorList>
            <person name="Simakov O."/>
            <person name="Marletaz F."/>
            <person name="Cho S.J."/>
            <person name="Edsinger-Gonzales E."/>
            <person name="Havlak P."/>
            <person name="Hellsten U."/>
            <person name="Kuo D.H."/>
            <person name="Larsson T."/>
            <person name="Lv J."/>
            <person name="Arendt D."/>
            <person name="Savage R."/>
            <person name="Osoegawa K."/>
            <person name="de Jong P."/>
            <person name="Grimwood J."/>
            <person name="Chapman J.A."/>
            <person name="Shapiro H."/>
            <person name="Aerts A."/>
            <person name="Otillar R.P."/>
            <person name="Terry A.Y."/>
            <person name="Boore J.L."/>
            <person name="Grigoriev I.V."/>
            <person name="Lindberg D.R."/>
            <person name="Seaver E.C."/>
            <person name="Weisblat D.A."/>
            <person name="Putnam N.H."/>
            <person name="Rokhsar D.S."/>
        </authorList>
    </citation>
    <scope>NUCLEOTIDE SEQUENCE</scope>
</reference>
<sequence length="592" mass="66530">MSESMSLLSPTGANRYLRWICSNDPEKLTSLCLMHLSFLLDLPDNELEILANTEKNKDHQDSCKAEKRFFRGITRKFTKDNKVKSGSCFGCPLTTDVLKLIKPLFEHLNCDQNLTEGIFRKTGNLSRQKVLRTYLDEGVDIRNELALNSYTSHDCANLLKSFLGELPEPLLAESNFFAYCQLDGIFNESKKLECIQLLMRLIPNENLKLFKMLINLMVSICKKDATLMSHDSLATIFVPHLLVPKNMNAKELFQKLPALTETISFMIRSNEAIFNIPDNLRSDIMQLHRKFLSKRASLGDELTKTSSSSSSATSSATSSVTSTSSSAFTKLKKAYKLGNFSPSRCLQKRKSLEKENLSILASINLSIDIRKNDKKHSNTGNTSCSSDEITTTISFTDKQACLTASKETDTNKALTELYDYISSLPKNNKRKLMKQVNSKMAKKVVNPSSSVTPSSTSSAASSYIQSPAKFNRFKKFKPTKNKIFKINKSFDNLTKSFNNDKSNNHDADDDVFVDDDDVGCRTDDVDDDDDVDADKDVSFERYQQYEVLTPYRKSWLRNPDLKAHVVDCNDFVIGEGASVNLSCNASLILPPP</sequence>
<dbReference type="EMBL" id="AMQM01009096">
    <property type="status" value="NOT_ANNOTATED_CDS"/>
    <property type="molecule type" value="Genomic_DNA"/>
</dbReference>
<dbReference type="HOGENOM" id="CLU_460996_0_0_1"/>
<reference evidence="6" key="1">
    <citation type="submission" date="2012-12" db="EMBL/GenBank/DDBJ databases">
        <authorList>
            <person name="Hellsten U."/>
            <person name="Grimwood J."/>
            <person name="Chapman J.A."/>
            <person name="Shapiro H."/>
            <person name="Aerts A."/>
            <person name="Otillar R.P."/>
            <person name="Terry A.Y."/>
            <person name="Boore J.L."/>
            <person name="Simakov O."/>
            <person name="Marletaz F."/>
            <person name="Cho S.-J."/>
            <person name="Edsinger-Gonzales E."/>
            <person name="Havlak P."/>
            <person name="Kuo D.-H."/>
            <person name="Larsson T."/>
            <person name="Lv J."/>
            <person name="Arendt D."/>
            <person name="Savage R."/>
            <person name="Osoegawa K."/>
            <person name="de Jong P."/>
            <person name="Lindberg D.R."/>
            <person name="Seaver E.C."/>
            <person name="Weisblat D.A."/>
            <person name="Putnam N.H."/>
            <person name="Grigoriev I.V."/>
            <person name="Rokhsar D.S."/>
        </authorList>
    </citation>
    <scope>NUCLEOTIDE SEQUENCE</scope>
</reference>
<organism evidence="5 6">
    <name type="scientific">Helobdella robusta</name>
    <name type="common">Californian leech</name>
    <dbReference type="NCBI Taxonomy" id="6412"/>
    <lineage>
        <taxon>Eukaryota</taxon>
        <taxon>Metazoa</taxon>
        <taxon>Spiralia</taxon>
        <taxon>Lophotrochozoa</taxon>
        <taxon>Annelida</taxon>
        <taxon>Clitellata</taxon>
        <taxon>Hirudinea</taxon>
        <taxon>Rhynchobdellida</taxon>
        <taxon>Glossiphoniidae</taxon>
        <taxon>Helobdella</taxon>
    </lineage>
</organism>
<dbReference type="OrthoDB" id="10061772at2759"/>
<dbReference type="AlphaFoldDB" id="T1FWP8"/>
<dbReference type="eggNOG" id="KOG1453">
    <property type="taxonomic scope" value="Eukaryota"/>
</dbReference>
<protein>
    <recommendedName>
        <fullName evidence="3">Rho-GAP domain-containing protein</fullName>
    </recommendedName>
</protein>
<dbReference type="Pfam" id="PF00620">
    <property type="entry name" value="RhoGAP"/>
    <property type="match status" value="1"/>
</dbReference>
<dbReference type="GO" id="GO:0007165">
    <property type="term" value="P:signal transduction"/>
    <property type="evidence" value="ECO:0007669"/>
    <property type="project" value="InterPro"/>
</dbReference>
<dbReference type="SMART" id="SM00324">
    <property type="entry name" value="RhoGAP"/>
    <property type="match status" value="1"/>
</dbReference>
<dbReference type="PROSITE" id="PS50238">
    <property type="entry name" value="RHOGAP"/>
    <property type="match status" value="1"/>
</dbReference>
<dbReference type="KEGG" id="hro:HELRODRAFT_195047"/>
<evidence type="ECO:0000313" key="6">
    <source>
        <dbReference type="Proteomes" id="UP000015101"/>
    </source>
</evidence>
<name>T1FWP8_HELRO</name>
<dbReference type="PANTHER" id="PTHR14963:SF7">
    <property type="entry name" value="RHO GTPASE-ACTIVATING PROTEIN 19"/>
    <property type="match status" value="1"/>
</dbReference>
<keyword evidence="1" id="KW-0343">GTPase activation</keyword>
<dbReference type="PANTHER" id="PTHR14963">
    <property type="entry name" value="RHO GTPASE ACTIVATING PROTEIN 18,19-RELATED"/>
    <property type="match status" value="1"/>
</dbReference>
<evidence type="ECO:0000313" key="4">
    <source>
        <dbReference type="EMBL" id="ESO09660.1"/>
    </source>
</evidence>
<dbReference type="CTD" id="20213243"/>
<dbReference type="InterPro" id="IPR000198">
    <property type="entry name" value="RhoGAP_dom"/>
</dbReference>
<dbReference type="InParanoid" id="T1FWP8"/>
<dbReference type="GO" id="GO:0051056">
    <property type="term" value="P:regulation of small GTPase mediated signal transduction"/>
    <property type="evidence" value="ECO:0000318"/>
    <property type="project" value="GO_Central"/>
</dbReference>
<dbReference type="SUPFAM" id="SSF48350">
    <property type="entry name" value="GTPase activation domain, GAP"/>
    <property type="match status" value="1"/>
</dbReference>
<evidence type="ECO:0000259" key="3">
    <source>
        <dbReference type="PROSITE" id="PS50238"/>
    </source>
</evidence>
<dbReference type="STRING" id="6412.T1FWP8"/>
<dbReference type="Proteomes" id="UP000015101">
    <property type="component" value="Unassembled WGS sequence"/>
</dbReference>
<dbReference type="GO" id="GO:0005096">
    <property type="term" value="F:GTPase activator activity"/>
    <property type="evidence" value="ECO:0000318"/>
    <property type="project" value="GO_Central"/>
</dbReference>
<evidence type="ECO:0000256" key="1">
    <source>
        <dbReference type="ARBA" id="ARBA00022468"/>
    </source>
</evidence>
<feature type="region of interest" description="Disordered" evidence="2">
    <location>
        <begin position="440"/>
        <end position="460"/>
    </location>
</feature>
<accession>T1FWP8</accession>
<evidence type="ECO:0000313" key="5">
    <source>
        <dbReference type="EnsemblMetazoa" id="HelroP195047"/>
    </source>
</evidence>
<dbReference type="OMA" id="ERHTELW"/>
<dbReference type="EMBL" id="KB095940">
    <property type="protein sequence ID" value="ESO09660.1"/>
    <property type="molecule type" value="Genomic_DNA"/>
</dbReference>
<proteinExistence type="predicted"/>
<dbReference type="RefSeq" id="XP_009012238.1">
    <property type="nucleotide sequence ID" value="XM_009013990.1"/>
</dbReference>
<dbReference type="GeneID" id="20213243"/>
<gene>
    <name evidence="5" type="primary">20213243</name>
    <name evidence="4" type="ORF">HELRODRAFT_195047</name>
</gene>
<feature type="domain" description="Rho-GAP" evidence="3">
    <location>
        <begin position="91"/>
        <end position="274"/>
    </location>
</feature>
<keyword evidence="6" id="KW-1185">Reference proteome</keyword>
<dbReference type="GO" id="GO:0005737">
    <property type="term" value="C:cytoplasm"/>
    <property type="evidence" value="ECO:0000318"/>
    <property type="project" value="GO_Central"/>
</dbReference>
<evidence type="ECO:0000256" key="2">
    <source>
        <dbReference type="SAM" id="MobiDB-lite"/>
    </source>
</evidence>
<dbReference type="Gene3D" id="1.10.555.10">
    <property type="entry name" value="Rho GTPase activation protein"/>
    <property type="match status" value="1"/>
</dbReference>
<reference evidence="5" key="3">
    <citation type="submission" date="2015-06" db="UniProtKB">
        <authorList>
            <consortium name="EnsemblMetazoa"/>
        </authorList>
    </citation>
    <scope>IDENTIFICATION</scope>
</reference>
<feature type="compositionally biased region" description="Low complexity" evidence="2">
    <location>
        <begin position="447"/>
        <end position="460"/>
    </location>
</feature>
<dbReference type="EnsemblMetazoa" id="HelroT195047">
    <property type="protein sequence ID" value="HelroP195047"/>
    <property type="gene ID" value="HelroG195047"/>
</dbReference>
<dbReference type="InterPro" id="IPR008936">
    <property type="entry name" value="Rho_GTPase_activation_prot"/>
</dbReference>